<dbReference type="RefSeq" id="WP_200824899.1">
    <property type="nucleotide sequence ID" value="NZ_FNVT01000031.1"/>
</dbReference>
<organism evidence="3 4">
    <name type="scientific">Nonomuraea solani</name>
    <dbReference type="NCBI Taxonomy" id="1144553"/>
    <lineage>
        <taxon>Bacteria</taxon>
        <taxon>Bacillati</taxon>
        <taxon>Actinomycetota</taxon>
        <taxon>Actinomycetes</taxon>
        <taxon>Streptosporangiales</taxon>
        <taxon>Streptosporangiaceae</taxon>
        <taxon>Nonomuraea</taxon>
    </lineage>
</organism>
<dbReference type="InterPro" id="IPR046540">
    <property type="entry name" value="DMFA2_C"/>
</dbReference>
<evidence type="ECO:0000259" key="2">
    <source>
        <dbReference type="Pfam" id="PF20254"/>
    </source>
</evidence>
<feature type="region of interest" description="Disordered" evidence="1">
    <location>
        <begin position="590"/>
        <end position="622"/>
    </location>
</feature>
<dbReference type="EMBL" id="FNVT01000031">
    <property type="protein sequence ID" value="SEH02909.1"/>
    <property type="molecule type" value="Genomic_DNA"/>
</dbReference>
<dbReference type="Pfam" id="PF20254">
    <property type="entry name" value="DMFA2_C"/>
    <property type="match status" value="1"/>
</dbReference>
<sequence length="650" mass="69215">MSLYAAATSCAQGEALRFHLLGDGGTITVEDVPSGRVVFRDTAEGDTWTLKVGSDWPSSLYRAVLGDGCAYFVVRASAPASPVVVAIPFPTWEAYNRPGVPGEGLYQSEQPDRAVKVSFDRPGAGPQVEEWELGLLRWLGPSGYAVDYCSGLDLHGGLDLLSRYRLLVINGHDEYWSWEMRDAVEAFARGGGNIAIFSGNTCWWQVRFEDDLRTMVCYRDAVADPLARTDPGRTTVEWPSDPVNRPENTLTGLTFRNGAGCWVDSRVMSQESYTARFTDHWVYTGTGLRDGDTFGRGALGYETDAADLEWLDGVPRATGRDGTPPSFVVLATADLSHWRRYGRGGAATMGVHRLGAGTVFNAGTINWGNTLAADPVLARITRNVLDRLSGPPGPPRWEDIGPATPHPAASSGPPAPSGPSAPSRSSAPARPAAEARPVALVVCENRLFAAGPGGVLSTRDLSGQNLPWRPIDVTDAQALAAPREAHGGPPAGLYGLAPDGAIRYRDPVLSPAPWTDVSRAPERTTDLAAADEALFALTSDDELWHLPIRRLADAAWIRIGGGGGATGLTAMNGRLFAIAGDRVLTRTVDRQNRDWTGLGPSRPTTVPAPPDSGPESPGPVLSGGRVALAAASGRLVIGAPDGRLYWRSLS</sequence>
<evidence type="ECO:0000256" key="1">
    <source>
        <dbReference type="SAM" id="MobiDB-lite"/>
    </source>
</evidence>
<name>A0A1H6F147_9ACTN</name>
<dbReference type="Proteomes" id="UP000236732">
    <property type="component" value="Unassembled WGS sequence"/>
</dbReference>
<evidence type="ECO:0000313" key="4">
    <source>
        <dbReference type="Proteomes" id="UP000236732"/>
    </source>
</evidence>
<feature type="region of interest" description="Disordered" evidence="1">
    <location>
        <begin position="389"/>
        <end position="432"/>
    </location>
</feature>
<proteinExistence type="predicted"/>
<gene>
    <name evidence="3" type="ORF">SAMN05444920_13121</name>
</gene>
<keyword evidence="4" id="KW-1185">Reference proteome</keyword>
<feature type="domain" description="N,N-dimethylformamidase beta subunit-like C-terminal" evidence="2">
    <location>
        <begin position="47"/>
        <end position="372"/>
    </location>
</feature>
<feature type="compositionally biased region" description="Low complexity" evidence="1">
    <location>
        <begin position="401"/>
        <end position="412"/>
    </location>
</feature>
<protein>
    <recommendedName>
        <fullName evidence="2">N,N-dimethylformamidase beta subunit-like C-terminal domain-containing protein</fullName>
    </recommendedName>
</protein>
<evidence type="ECO:0000313" key="3">
    <source>
        <dbReference type="EMBL" id="SEH02909.1"/>
    </source>
</evidence>
<reference evidence="3 4" key="1">
    <citation type="submission" date="2016-10" db="EMBL/GenBank/DDBJ databases">
        <authorList>
            <person name="de Groot N.N."/>
        </authorList>
    </citation>
    <scope>NUCLEOTIDE SEQUENCE [LARGE SCALE GENOMIC DNA]</scope>
    <source>
        <strain evidence="3 4">CGMCC 4.7037</strain>
    </source>
</reference>
<feature type="compositionally biased region" description="Low complexity" evidence="1">
    <location>
        <begin position="420"/>
        <end position="432"/>
    </location>
</feature>
<dbReference type="AlphaFoldDB" id="A0A1H6F147"/>
<accession>A0A1H6F147</accession>